<proteinExistence type="predicted"/>
<keyword evidence="2" id="KW-0012">Acyltransferase</keyword>
<evidence type="ECO:0000313" key="5">
    <source>
        <dbReference type="Proteomes" id="UP000823616"/>
    </source>
</evidence>
<dbReference type="PANTHER" id="PTHR43877:SF1">
    <property type="entry name" value="ACETYLTRANSFERASE"/>
    <property type="match status" value="1"/>
</dbReference>
<reference evidence="4" key="1">
    <citation type="submission" date="2020-10" db="EMBL/GenBank/DDBJ databases">
        <authorList>
            <person name="Gilroy R."/>
        </authorList>
    </citation>
    <scope>NUCLEOTIDE SEQUENCE</scope>
    <source>
        <strain evidence="4">B3-4054</strain>
    </source>
</reference>
<dbReference type="InterPro" id="IPR016181">
    <property type="entry name" value="Acyl_CoA_acyltransferase"/>
</dbReference>
<dbReference type="Pfam" id="PF00583">
    <property type="entry name" value="Acetyltransf_1"/>
    <property type="match status" value="1"/>
</dbReference>
<feature type="domain" description="N-acetyltransferase" evidence="3">
    <location>
        <begin position="4"/>
        <end position="154"/>
    </location>
</feature>
<gene>
    <name evidence="4" type="ORF">IAA96_00040</name>
</gene>
<dbReference type="InterPro" id="IPR000182">
    <property type="entry name" value="GNAT_dom"/>
</dbReference>
<dbReference type="EMBL" id="JADIMS010000001">
    <property type="protein sequence ID" value="MBO8449488.1"/>
    <property type="molecule type" value="Genomic_DNA"/>
</dbReference>
<dbReference type="PROSITE" id="PS51186">
    <property type="entry name" value="GNAT"/>
    <property type="match status" value="1"/>
</dbReference>
<evidence type="ECO:0000256" key="2">
    <source>
        <dbReference type="ARBA" id="ARBA00023315"/>
    </source>
</evidence>
<dbReference type="AlphaFoldDB" id="A0A9D9EL39"/>
<reference evidence="4" key="2">
    <citation type="journal article" date="2021" name="PeerJ">
        <title>Extensive microbial diversity within the chicken gut microbiome revealed by metagenomics and culture.</title>
        <authorList>
            <person name="Gilroy R."/>
            <person name="Ravi A."/>
            <person name="Getino M."/>
            <person name="Pursley I."/>
            <person name="Horton D.L."/>
            <person name="Alikhan N.F."/>
            <person name="Baker D."/>
            <person name="Gharbi K."/>
            <person name="Hall N."/>
            <person name="Watson M."/>
            <person name="Adriaenssens E.M."/>
            <person name="Foster-Nyarko E."/>
            <person name="Jarju S."/>
            <person name="Secka A."/>
            <person name="Antonio M."/>
            <person name="Oren A."/>
            <person name="Chaudhuri R.R."/>
            <person name="La Ragione R."/>
            <person name="Hildebrand F."/>
            <person name="Pallen M.J."/>
        </authorList>
    </citation>
    <scope>NUCLEOTIDE SEQUENCE</scope>
    <source>
        <strain evidence="4">B3-4054</strain>
    </source>
</reference>
<dbReference type="SUPFAM" id="SSF55729">
    <property type="entry name" value="Acyl-CoA N-acyltransferases (Nat)"/>
    <property type="match status" value="1"/>
</dbReference>
<sequence length="154" mass="17787">MNEILYRKTTKEDMEILMKLRLEMLREVNDLSGEYEYDEKFISESRRYFESGEQTTVIALDGQTPVGCASLSYIWIMPTFSHPTGNRAHLMNVYTRADHRRRGISKKMVEILIEEAKENGVTEISLDATKMGRPLYEALGFQASDSCMVMELNM</sequence>
<dbReference type="Proteomes" id="UP000823616">
    <property type="component" value="Unassembled WGS sequence"/>
</dbReference>
<name>A0A9D9EL39_9SPIR</name>
<organism evidence="4 5">
    <name type="scientific">Candidatus Avitreponema avistercoris</name>
    <dbReference type="NCBI Taxonomy" id="2840705"/>
    <lineage>
        <taxon>Bacteria</taxon>
        <taxon>Pseudomonadati</taxon>
        <taxon>Spirochaetota</taxon>
        <taxon>Spirochaetia</taxon>
        <taxon>Spirochaetales</taxon>
        <taxon>Candidatus Avitreponema</taxon>
    </lineage>
</organism>
<evidence type="ECO:0000256" key="1">
    <source>
        <dbReference type="ARBA" id="ARBA00022679"/>
    </source>
</evidence>
<dbReference type="GO" id="GO:0016747">
    <property type="term" value="F:acyltransferase activity, transferring groups other than amino-acyl groups"/>
    <property type="evidence" value="ECO:0007669"/>
    <property type="project" value="InterPro"/>
</dbReference>
<dbReference type="Gene3D" id="3.40.630.30">
    <property type="match status" value="1"/>
</dbReference>
<keyword evidence="1" id="KW-0808">Transferase</keyword>
<evidence type="ECO:0000259" key="3">
    <source>
        <dbReference type="PROSITE" id="PS51186"/>
    </source>
</evidence>
<accession>A0A9D9EL39</accession>
<dbReference type="CDD" id="cd04301">
    <property type="entry name" value="NAT_SF"/>
    <property type="match status" value="1"/>
</dbReference>
<evidence type="ECO:0000313" key="4">
    <source>
        <dbReference type="EMBL" id="MBO8449488.1"/>
    </source>
</evidence>
<dbReference type="PANTHER" id="PTHR43877">
    <property type="entry name" value="AMINOALKYLPHOSPHONATE N-ACETYLTRANSFERASE-RELATED-RELATED"/>
    <property type="match status" value="1"/>
</dbReference>
<comment type="caution">
    <text evidence="4">The sequence shown here is derived from an EMBL/GenBank/DDBJ whole genome shotgun (WGS) entry which is preliminary data.</text>
</comment>
<dbReference type="InterPro" id="IPR050832">
    <property type="entry name" value="Bact_Acetyltransf"/>
</dbReference>
<protein>
    <submittedName>
        <fullName evidence="4">GNAT family N-acetyltransferase</fullName>
    </submittedName>
</protein>